<feature type="region of interest" description="Disordered" evidence="1">
    <location>
        <begin position="1"/>
        <end position="20"/>
    </location>
</feature>
<comment type="caution">
    <text evidence="2">The sequence shown here is derived from an EMBL/GenBank/DDBJ whole genome shotgun (WGS) entry which is preliminary data.</text>
</comment>
<keyword evidence="3" id="KW-1185">Reference proteome</keyword>
<protein>
    <submittedName>
        <fullName evidence="2">Uncharacterized protein</fullName>
    </submittedName>
</protein>
<evidence type="ECO:0000313" key="3">
    <source>
        <dbReference type="Proteomes" id="UP001596956"/>
    </source>
</evidence>
<feature type="non-terminal residue" evidence="2">
    <location>
        <position position="121"/>
    </location>
</feature>
<dbReference type="EMBL" id="JBHTHR010001077">
    <property type="protein sequence ID" value="MFD0803722.1"/>
    <property type="molecule type" value="Genomic_DNA"/>
</dbReference>
<name>A0ABW3BJZ5_9ACTN</name>
<dbReference type="Proteomes" id="UP001596956">
    <property type="component" value="Unassembled WGS sequence"/>
</dbReference>
<proteinExistence type="predicted"/>
<evidence type="ECO:0000256" key="1">
    <source>
        <dbReference type="SAM" id="MobiDB-lite"/>
    </source>
</evidence>
<reference evidence="3" key="1">
    <citation type="journal article" date="2019" name="Int. J. Syst. Evol. Microbiol.">
        <title>The Global Catalogue of Microorganisms (GCM) 10K type strain sequencing project: providing services to taxonomists for standard genome sequencing and annotation.</title>
        <authorList>
            <consortium name="The Broad Institute Genomics Platform"/>
            <consortium name="The Broad Institute Genome Sequencing Center for Infectious Disease"/>
            <person name="Wu L."/>
            <person name="Ma J."/>
        </authorList>
    </citation>
    <scope>NUCLEOTIDE SEQUENCE [LARGE SCALE GENOMIC DNA]</scope>
    <source>
        <strain evidence="3">CCUG 63369</strain>
    </source>
</reference>
<sequence>MTGTSRLARLPGTGTDVLVDGEGTETVRTASGRFLRLKSPPPGLLDALAGAPGRDEAASAYIDRLTEAMTARERDDAERRWPARRRGVVLLGDGPITDALAEALAELGAEITRHRGGATPP</sequence>
<gene>
    <name evidence="2" type="ORF">ACFQZU_20715</name>
</gene>
<accession>A0ABW3BJZ5</accession>
<evidence type="ECO:0000313" key="2">
    <source>
        <dbReference type="EMBL" id="MFD0803722.1"/>
    </source>
</evidence>
<organism evidence="2 3">
    <name type="scientific">Streptomonospora algeriensis</name>
    <dbReference type="NCBI Taxonomy" id="995084"/>
    <lineage>
        <taxon>Bacteria</taxon>
        <taxon>Bacillati</taxon>
        <taxon>Actinomycetota</taxon>
        <taxon>Actinomycetes</taxon>
        <taxon>Streptosporangiales</taxon>
        <taxon>Nocardiopsidaceae</taxon>
        <taxon>Streptomonospora</taxon>
    </lineage>
</organism>